<sequence>MSKYEVPHEINVYCAGTVKTFAETNMENILFFSRFDKLFKILNDVLFDKIKKLTDDATKLHTSAHNLTYLIDIFYKIRPRRSLYYSLR</sequence>
<dbReference type="Proteomes" id="UP000887565">
    <property type="component" value="Unplaced"/>
</dbReference>
<name>A0A915I7C3_ROMCU</name>
<reference evidence="2" key="1">
    <citation type="submission" date="2022-11" db="UniProtKB">
        <authorList>
            <consortium name="WormBaseParasite"/>
        </authorList>
    </citation>
    <scope>IDENTIFICATION</scope>
</reference>
<evidence type="ECO:0000313" key="2">
    <source>
        <dbReference type="WBParaSite" id="nRc.2.0.1.t09662-RA"/>
    </source>
</evidence>
<organism evidence="1 2">
    <name type="scientific">Romanomermis culicivorax</name>
    <name type="common">Nematode worm</name>
    <dbReference type="NCBI Taxonomy" id="13658"/>
    <lineage>
        <taxon>Eukaryota</taxon>
        <taxon>Metazoa</taxon>
        <taxon>Ecdysozoa</taxon>
        <taxon>Nematoda</taxon>
        <taxon>Enoplea</taxon>
        <taxon>Dorylaimia</taxon>
        <taxon>Mermithida</taxon>
        <taxon>Mermithoidea</taxon>
        <taxon>Mermithidae</taxon>
        <taxon>Romanomermis</taxon>
    </lineage>
</organism>
<accession>A0A915I7C3</accession>
<dbReference type="WBParaSite" id="nRc.2.0.1.t09662-RA">
    <property type="protein sequence ID" value="nRc.2.0.1.t09662-RA"/>
    <property type="gene ID" value="nRc.2.0.1.g09662"/>
</dbReference>
<dbReference type="AlphaFoldDB" id="A0A915I7C3"/>
<evidence type="ECO:0000313" key="1">
    <source>
        <dbReference type="Proteomes" id="UP000887565"/>
    </source>
</evidence>
<proteinExistence type="predicted"/>
<protein>
    <submittedName>
        <fullName evidence="2">Uncharacterized protein</fullName>
    </submittedName>
</protein>
<keyword evidence="1" id="KW-1185">Reference proteome</keyword>